<organism evidence="3 4">
    <name type="scientific">Cardiocondyla obscurior</name>
    <dbReference type="NCBI Taxonomy" id="286306"/>
    <lineage>
        <taxon>Eukaryota</taxon>
        <taxon>Metazoa</taxon>
        <taxon>Ecdysozoa</taxon>
        <taxon>Arthropoda</taxon>
        <taxon>Hexapoda</taxon>
        <taxon>Insecta</taxon>
        <taxon>Pterygota</taxon>
        <taxon>Neoptera</taxon>
        <taxon>Endopterygota</taxon>
        <taxon>Hymenoptera</taxon>
        <taxon>Apocrita</taxon>
        <taxon>Aculeata</taxon>
        <taxon>Formicoidea</taxon>
        <taxon>Formicidae</taxon>
        <taxon>Myrmicinae</taxon>
        <taxon>Cardiocondyla</taxon>
    </lineage>
</organism>
<accession>A0AAW2G753</accession>
<feature type="signal peptide" evidence="2">
    <location>
        <begin position="1"/>
        <end position="20"/>
    </location>
</feature>
<evidence type="ECO:0000313" key="3">
    <source>
        <dbReference type="EMBL" id="KAL0123079.1"/>
    </source>
</evidence>
<feature type="compositionally biased region" description="Basic and acidic residues" evidence="1">
    <location>
        <begin position="64"/>
        <end position="73"/>
    </location>
</feature>
<feature type="chain" id="PRO_5043340659" evidence="2">
    <location>
        <begin position="21"/>
        <end position="753"/>
    </location>
</feature>
<feature type="compositionally biased region" description="Acidic residues" evidence="1">
    <location>
        <begin position="441"/>
        <end position="456"/>
    </location>
</feature>
<evidence type="ECO:0000313" key="4">
    <source>
        <dbReference type="Proteomes" id="UP001430953"/>
    </source>
</evidence>
<dbReference type="AlphaFoldDB" id="A0AAW2G753"/>
<dbReference type="Gene3D" id="2.60.120.970">
    <property type="match status" value="1"/>
</dbReference>
<evidence type="ECO:0000256" key="1">
    <source>
        <dbReference type="SAM" id="MobiDB-lite"/>
    </source>
</evidence>
<protein>
    <submittedName>
        <fullName evidence="3">Uncharacterized protein</fullName>
    </submittedName>
</protein>
<feature type="compositionally biased region" description="Basic and acidic residues" evidence="1">
    <location>
        <begin position="47"/>
        <end position="56"/>
    </location>
</feature>
<feature type="region of interest" description="Disordered" evidence="1">
    <location>
        <begin position="47"/>
        <end position="73"/>
    </location>
</feature>
<feature type="region of interest" description="Disordered" evidence="1">
    <location>
        <begin position="227"/>
        <end position="252"/>
    </location>
</feature>
<comment type="caution">
    <text evidence="3">The sequence shown here is derived from an EMBL/GenBank/DDBJ whole genome shotgun (WGS) entry which is preliminary data.</text>
</comment>
<keyword evidence="2" id="KW-0732">Signal</keyword>
<gene>
    <name evidence="3" type="ORF">PUN28_007604</name>
</gene>
<keyword evidence="4" id="KW-1185">Reference proteome</keyword>
<sequence length="753" mass="85498">MGVKSLVLFLLLSITANAWSYRHHHHHHHEYYPEHRKESGRTNVIEEKSSFGKEETADAVQSESLRKNEEYSESKGSIPFSARRLEKMLEKAILKIITGDLGTAEMLLLKSLNYTPEEVLAIRERELDKRKDEESRKVEEPGSKKYYDESLYRDKAKHWSYNSMEFESSPRNDPDVAVLRSEKKKNRYKGKASHDRDFDFDAYNRQAVIDYENLASKLELQQSWSEPASLDYEDESKNSEEQNPSRNMHRSFDRAMEPHVIFKIPYDDSEFDSSIGSDEKSKLTDEDALALSKGLRHRVPSSLRHTTARNVANSFHASSLSTTFSSAPVASSAATGRTPLPVVYQLRNFKGVSSDYRKNQLSSGTTESPGPIVASTIITNVTSNATAGAGNFTDSGKDDEPPVEDAANATRRISEYEGLEWVGDDVYRVIPALADSLSYDDSIDDSERDETSDYEEQNLSFLPDGNENDTLEYQNDAPDTARLFIANISAENASQANLTAYQQLARAHRREENVTSSFGSQGQKAIEDIKMRVLALTGRFNLSTNTNQVQREKLAMFSPVCQIPRNTDSEAWTDPFAMNMHFQLNLTSGDYIVAARLRIYKLPQENVTASDFRLSSPFDEDEDDEKKIRISVYYYTKSLKKHRSKKRLMDSIVTPLTAEGTHLALDVRQGLRFWRPTPRNPHGNGNNHGLVIQIEDQDGRPLKPALYIQQPSCGDHDADEKAYQFTPALFVRACPRYVRIVNDEKVTYINCRH</sequence>
<evidence type="ECO:0000256" key="2">
    <source>
        <dbReference type="SAM" id="SignalP"/>
    </source>
</evidence>
<reference evidence="3 4" key="1">
    <citation type="submission" date="2023-03" db="EMBL/GenBank/DDBJ databases">
        <title>High recombination rates correlate with genetic variation in Cardiocondyla obscurior ants.</title>
        <authorList>
            <person name="Errbii M."/>
        </authorList>
    </citation>
    <scope>NUCLEOTIDE SEQUENCE [LARGE SCALE GENOMIC DNA]</scope>
    <source>
        <strain evidence="3">Alpha-2009</strain>
        <tissue evidence="3">Whole body</tissue>
    </source>
</reference>
<feature type="region of interest" description="Disordered" evidence="1">
    <location>
        <begin position="439"/>
        <end position="469"/>
    </location>
</feature>
<proteinExistence type="predicted"/>
<dbReference type="EMBL" id="JADYXP020000006">
    <property type="protein sequence ID" value="KAL0123079.1"/>
    <property type="molecule type" value="Genomic_DNA"/>
</dbReference>
<name>A0AAW2G753_9HYME</name>
<dbReference type="Proteomes" id="UP001430953">
    <property type="component" value="Unassembled WGS sequence"/>
</dbReference>